<dbReference type="Pfam" id="PF02752">
    <property type="entry name" value="Arrestin_C"/>
    <property type="match status" value="1"/>
</dbReference>
<evidence type="ECO:0000313" key="5">
    <source>
        <dbReference type="Proteomes" id="UP000801492"/>
    </source>
</evidence>
<dbReference type="InterPro" id="IPR014756">
    <property type="entry name" value="Ig_E-set"/>
</dbReference>
<evidence type="ECO:0000259" key="3">
    <source>
        <dbReference type="SMART" id="SM01017"/>
    </source>
</evidence>
<comment type="similarity">
    <text evidence="1">Belongs to the arrestin family.</text>
</comment>
<dbReference type="InterPro" id="IPR050357">
    <property type="entry name" value="Arrestin_domain-protein"/>
</dbReference>
<sequence>METNLLLCETTFPPGVYSYPFTFNLPNLLPSSMDEMYGSIRYSVKAIIDKPWAIDYECKKIFKVMSYKDLTTIDNITKPAEFSVEKRPFSLLDDSKPIKITVNLPISGYVPSQMISFSAKIKNDSDVDVAEVRFKLAQGFVFHVKENIASIDSLVGQEYAIVNSGVPSKSEKSWDLELRIPHNMFNGNLNFSNFIDTVWELRGEVCLPFPYKNFKITVPFYLGDVPLPGTSIF</sequence>
<dbReference type="SMART" id="SM01017">
    <property type="entry name" value="Arrestin_C"/>
    <property type="match status" value="1"/>
</dbReference>
<keyword evidence="5" id="KW-1185">Reference proteome</keyword>
<dbReference type="InterPro" id="IPR011021">
    <property type="entry name" value="Arrestin-like_N"/>
</dbReference>
<reference evidence="4" key="1">
    <citation type="submission" date="2019-08" db="EMBL/GenBank/DDBJ databases">
        <title>The genome of the North American firefly Photinus pyralis.</title>
        <authorList>
            <consortium name="Photinus pyralis genome working group"/>
            <person name="Fallon T.R."/>
            <person name="Sander Lower S.E."/>
            <person name="Weng J.-K."/>
        </authorList>
    </citation>
    <scope>NUCLEOTIDE SEQUENCE</scope>
    <source>
        <strain evidence="4">TRF0915ILg1</strain>
        <tissue evidence="4">Whole body</tissue>
    </source>
</reference>
<dbReference type="InterPro" id="IPR011022">
    <property type="entry name" value="Arrestin_C-like"/>
</dbReference>
<feature type="domain" description="Arrestin C-terminal-like" evidence="3">
    <location>
        <begin position="94"/>
        <end position="227"/>
    </location>
</feature>
<evidence type="ECO:0000256" key="2">
    <source>
        <dbReference type="ARBA" id="ARBA00022606"/>
    </source>
</evidence>
<proteinExistence type="inferred from homology"/>
<evidence type="ECO:0000313" key="4">
    <source>
        <dbReference type="EMBL" id="KAF2905351.1"/>
    </source>
</evidence>
<dbReference type="SUPFAM" id="SSF81296">
    <property type="entry name" value="E set domains"/>
    <property type="match status" value="2"/>
</dbReference>
<dbReference type="EMBL" id="VTPC01000558">
    <property type="protein sequence ID" value="KAF2905351.1"/>
    <property type="molecule type" value="Genomic_DNA"/>
</dbReference>
<dbReference type="PANTHER" id="PTHR11188">
    <property type="entry name" value="ARRESTIN DOMAIN CONTAINING PROTEIN"/>
    <property type="match status" value="1"/>
</dbReference>
<protein>
    <recommendedName>
        <fullName evidence="3">Arrestin C-terminal-like domain-containing protein</fullName>
    </recommendedName>
</protein>
<accession>A0A8K0DJG4</accession>
<comment type="caution">
    <text evidence="4">The sequence shown here is derived from an EMBL/GenBank/DDBJ whole genome shotgun (WGS) entry which is preliminary data.</text>
</comment>
<dbReference type="AlphaFoldDB" id="A0A8K0DJG4"/>
<keyword evidence="2" id="KW-0716">Sensory transduction</keyword>
<name>A0A8K0DJG4_IGNLU</name>
<dbReference type="GO" id="GO:0015031">
    <property type="term" value="P:protein transport"/>
    <property type="evidence" value="ECO:0007669"/>
    <property type="project" value="TreeGrafter"/>
</dbReference>
<dbReference type="OrthoDB" id="2333384at2759"/>
<dbReference type="Pfam" id="PF00339">
    <property type="entry name" value="Arrestin_N"/>
    <property type="match status" value="1"/>
</dbReference>
<dbReference type="Proteomes" id="UP000801492">
    <property type="component" value="Unassembled WGS sequence"/>
</dbReference>
<dbReference type="InterPro" id="IPR014752">
    <property type="entry name" value="Arrestin-like_C"/>
</dbReference>
<gene>
    <name evidence="4" type="ORF">ILUMI_00824</name>
</gene>
<evidence type="ECO:0000256" key="1">
    <source>
        <dbReference type="ARBA" id="ARBA00005298"/>
    </source>
</evidence>
<dbReference type="Gene3D" id="2.60.40.640">
    <property type="match status" value="2"/>
</dbReference>
<organism evidence="4 5">
    <name type="scientific">Ignelater luminosus</name>
    <name type="common">Cucubano</name>
    <name type="synonym">Pyrophorus luminosus</name>
    <dbReference type="NCBI Taxonomy" id="2038154"/>
    <lineage>
        <taxon>Eukaryota</taxon>
        <taxon>Metazoa</taxon>
        <taxon>Ecdysozoa</taxon>
        <taxon>Arthropoda</taxon>
        <taxon>Hexapoda</taxon>
        <taxon>Insecta</taxon>
        <taxon>Pterygota</taxon>
        <taxon>Neoptera</taxon>
        <taxon>Endopterygota</taxon>
        <taxon>Coleoptera</taxon>
        <taxon>Polyphaga</taxon>
        <taxon>Elateriformia</taxon>
        <taxon>Elateroidea</taxon>
        <taxon>Elateridae</taxon>
        <taxon>Agrypninae</taxon>
        <taxon>Pyrophorini</taxon>
        <taxon>Ignelater</taxon>
    </lineage>
</organism>
<dbReference type="PANTHER" id="PTHR11188:SF176">
    <property type="entry name" value="ARRESTIN DOMAIN-CONTAINING PROTEIN 1"/>
    <property type="match status" value="1"/>
</dbReference>
<dbReference type="GO" id="GO:0005737">
    <property type="term" value="C:cytoplasm"/>
    <property type="evidence" value="ECO:0007669"/>
    <property type="project" value="TreeGrafter"/>
</dbReference>